<organism evidence="1 2">
    <name type="scientific">Acanthoscelides obtectus</name>
    <name type="common">Bean weevil</name>
    <name type="synonym">Bruchus obtectus</name>
    <dbReference type="NCBI Taxonomy" id="200917"/>
    <lineage>
        <taxon>Eukaryota</taxon>
        <taxon>Metazoa</taxon>
        <taxon>Ecdysozoa</taxon>
        <taxon>Arthropoda</taxon>
        <taxon>Hexapoda</taxon>
        <taxon>Insecta</taxon>
        <taxon>Pterygota</taxon>
        <taxon>Neoptera</taxon>
        <taxon>Endopterygota</taxon>
        <taxon>Coleoptera</taxon>
        <taxon>Polyphaga</taxon>
        <taxon>Cucujiformia</taxon>
        <taxon>Chrysomeloidea</taxon>
        <taxon>Chrysomelidae</taxon>
        <taxon>Bruchinae</taxon>
        <taxon>Bruchini</taxon>
        <taxon>Acanthoscelides</taxon>
    </lineage>
</organism>
<dbReference type="Gene3D" id="3.30.420.10">
    <property type="entry name" value="Ribonuclease H-like superfamily/Ribonuclease H"/>
    <property type="match status" value="1"/>
</dbReference>
<proteinExistence type="predicted"/>
<gene>
    <name evidence="1" type="ORF">ACAOBT_LOCUS12899</name>
</gene>
<comment type="caution">
    <text evidence="1">The sequence shown here is derived from an EMBL/GenBank/DDBJ whole genome shotgun (WGS) entry which is preliminary data.</text>
</comment>
<keyword evidence="2" id="KW-1185">Reference proteome</keyword>
<dbReference type="AlphaFoldDB" id="A0A9P0KNB3"/>
<dbReference type="Proteomes" id="UP001152888">
    <property type="component" value="Unassembled WGS sequence"/>
</dbReference>
<reference evidence="1" key="1">
    <citation type="submission" date="2022-03" db="EMBL/GenBank/DDBJ databases">
        <authorList>
            <person name="Sayadi A."/>
        </authorList>
    </citation>
    <scope>NUCLEOTIDE SEQUENCE</scope>
</reference>
<dbReference type="InterPro" id="IPR036397">
    <property type="entry name" value="RNaseH_sf"/>
</dbReference>
<protein>
    <submittedName>
        <fullName evidence="1">Uncharacterized protein</fullName>
    </submittedName>
</protein>
<dbReference type="EMBL" id="CAKOFQ010006866">
    <property type="protein sequence ID" value="CAH1977812.1"/>
    <property type="molecule type" value="Genomic_DNA"/>
</dbReference>
<sequence>MERSWKHCRLATRSPDLMPLDYFFCVTMKQKVYCHVSVTWKELVKRIHTAANGIRAVTDIVHR</sequence>
<accession>A0A9P0KNB3</accession>
<name>A0A9P0KNB3_ACAOB</name>
<dbReference type="GO" id="GO:0003676">
    <property type="term" value="F:nucleic acid binding"/>
    <property type="evidence" value="ECO:0007669"/>
    <property type="project" value="InterPro"/>
</dbReference>
<evidence type="ECO:0000313" key="2">
    <source>
        <dbReference type="Proteomes" id="UP001152888"/>
    </source>
</evidence>
<evidence type="ECO:0000313" key="1">
    <source>
        <dbReference type="EMBL" id="CAH1977812.1"/>
    </source>
</evidence>